<feature type="region of interest" description="Disordered" evidence="4">
    <location>
        <begin position="1"/>
        <end position="28"/>
    </location>
</feature>
<keyword evidence="2" id="KW-0689">Ribosomal protein</keyword>
<evidence type="ECO:0000256" key="4">
    <source>
        <dbReference type="SAM" id="MobiDB-lite"/>
    </source>
</evidence>
<feature type="compositionally biased region" description="Basic and acidic residues" evidence="4">
    <location>
        <begin position="10"/>
        <end position="28"/>
    </location>
</feature>
<comment type="similarity">
    <text evidence="1">Belongs to the bacterial ribosomal protein bL33 family.</text>
</comment>
<organism evidence="5">
    <name type="scientific">Echinostoma caproni</name>
    <dbReference type="NCBI Taxonomy" id="27848"/>
    <lineage>
        <taxon>Eukaryota</taxon>
        <taxon>Metazoa</taxon>
        <taxon>Spiralia</taxon>
        <taxon>Lophotrochozoa</taxon>
        <taxon>Platyhelminthes</taxon>
        <taxon>Trematoda</taxon>
        <taxon>Digenea</taxon>
        <taxon>Plagiorchiida</taxon>
        <taxon>Echinostomata</taxon>
        <taxon>Echinostomatoidea</taxon>
        <taxon>Echinostomatidae</taxon>
        <taxon>Echinostoma</taxon>
    </lineage>
</organism>
<keyword evidence="3" id="KW-0687">Ribonucleoprotein</keyword>
<dbReference type="GO" id="GO:0005840">
    <property type="term" value="C:ribosome"/>
    <property type="evidence" value="ECO:0007669"/>
    <property type="project" value="UniProtKB-KW"/>
</dbReference>
<evidence type="ECO:0000256" key="1">
    <source>
        <dbReference type="ARBA" id="ARBA00007596"/>
    </source>
</evidence>
<proteinExistence type="inferred from homology"/>
<dbReference type="GO" id="GO:1990904">
    <property type="term" value="C:ribonucleoprotein complex"/>
    <property type="evidence" value="ECO:0007669"/>
    <property type="project" value="UniProtKB-KW"/>
</dbReference>
<dbReference type="Gene3D" id="2.20.28.120">
    <property type="entry name" value="Ribosomal protein L33"/>
    <property type="match status" value="1"/>
</dbReference>
<dbReference type="InterPro" id="IPR038584">
    <property type="entry name" value="Ribosomal_bL33_sf"/>
</dbReference>
<dbReference type="WBParaSite" id="ECPE_0000934101-mRNA-1">
    <property type="protein sequence ID" value="ECPE_0000934101-mRNA-1"/>
    <property type="gene ID" value="ECPE_0000934101"/>
</dbReference>
<protein>
    <submittedName>
        <fullName evidence="5">UBX domain-containing protein</fullName>
    </submittedName>
</protein>
<reference evidence="5" key="1">
    <citation type="submission" date="2016-06" db="UniProtKB">
        <authorList>
            <consortium name="WormBaseParasite"/>
        </authorList>
    </citation>
    <scope>IDENTIFICATION</scope>
</reference>
<accession>A0A183AQS8</accession>
<dbReference type="AlphaFoldDB" id="A0A183AQS8"/>
<evidence type="ECO:0000256" key="3">
    <source>
        <dbReference type="ARBA" id="ARBA00023274"/>
    </source>
</evidence>
<evidence type="ECO:0000256" key="2">
    <source>
        <dbReference type="ARBA" id="ARBA00022980"/>
    </source>
</evidence>
<sequence length="201" mass="22198">LTDDDEDDKEDNRDARSSPDLDSPGRKSDCFIFDPEAYPSTTSTATISCRRPLRPSSMTTIHDAAITATSTARGAVSAEVSQTDHATLDTSVRLPVPEPNEEVFELAVRMPDGHREVFRLASTLTLQNLRIHPPPMSASSGFVKTVMILLESTAGTGHRIVAFRPKVVTGRKEKVAFDPLVQREVLYRELRKIRSLRKAAP</sequence>
<name>A0A183AQS8_9TREM</name>
<evidence type="ECO:0000313" key="5">
    <source>
        <dbReference type="WBParaSite" id="ECPE_0000934101-mRNA-1"/>
    </source>
</evidence>